<gene>
    <name evidence="5" type="ordered locus">Dvul_0278</name>
</gene>
<protein>
    <submittedName>
        <fullName evidence="5">WD40 domain protein beta Propeller</fullName>
    </submittedName>
</protein>
<dbReference type="Proteomes" id="UP000009173">
    <property type="component" value="Chromosome"/>
</dbReference>
<reference evidence="6" key="1">
    <citation type="journal article" date="2009" name="Environ. Microbiol.">
        <title>Contribution of mobile genetic elements to Desulfovibrio vulgaris genome plasticity.</title>
        <authorList>
            <person name="Walker C.B."/>
            <person name="Stolyar S."/>
            <person name="Chivian D."/>
            <person name="Pinel N."/>
            <person name="Gabster J.A."/>
            <person name="Dehal P.S."/>
            <person name="He Z."/>
            <person name="Yang Z.K."/>
            <person name="Yen H.C."/>
            <person name="Zhou J."/>
            <person name="Wall J.D."/>
            <person name="Hazen T.C."/>
            <person name="Arkin A.P."/>
            <person name="Stahl D.A."/>
        </authorList>
    </citation>
    <scope>NUCLEOTIDE SEQUENCE [LARGE SCALE GENOMIC DNA]</scope>
    <source>
        <strain evidence="6">DP4</strain>
    </source>
</reference>
<dbReference type="PANTHER" id="PTHR36842">
    <property type="entry name" value="PROTEIN TOLB HOMOLOG"/>
    <property type="match status" value="1"/>
</dbReference>
<dbReference type="InterPro" id="IPR014167">
    <property type="entry name" value="Tol-Pal_TolB"/>
</dbReference>
<dbReference type="GO" id="GO:0042597">
    <property type="term" value="C:periplasmic space"/>
    <property type="evidence" value="ECO:0007669"/>
    <property type="project" value="UniProtKB-SubCell"/>
</dbReference>
<dbReference type="GO" id="GO:0017038">
    <property type="term" value="P:protein import"/>
    <property type="evidence" value="ECO:0007669"/>
    <property type="project" value="InterPro"/>
</dbReference>
<keyword evidence="4" id="KW-0574">Periplasm</keyword>
<dbReference type="SUPFAM" id="SSF52964">
    <property type="entry name" value="TolB, N-terminal domain"/>
    <property type="match status" value="1"/>
</dbReference>
<dbReference type="HAMAP" id="MF_00671">
    <property type="entry name" value="TolB"/>
    <property type="match status" value="1"/>
</dbReference>
<dbReference type="HOGENOM" id="CLU_047123_2_0_7"/>
<evidence type="ECO:0000313" key="6">
    <source>
        <dbReference type="Proteomes" id="UP000009173"/>
    </source>
</evidence>
<evidence type="ECO:0000256" key="1">
    <source>
        <dbReference type="ARBA" id="ARBA00004418"/>
    </source>
</evidence>
<keyword evidence="3" id="KW-0732">Signal</keyword>
<dbReference type="AlphaFoldDB" id="A0A0H3A768"/>
<dbReference type="KEGG" id="dvl:Dvul_0278"/>
<comment type="subcellular location">
    <subcellularLocation>
        <location evidence="1">Periplasm</location>
    </subcellularLocation>
</comment>
<dbReference type="InterPro" id="IPR011659">
    <property type="entry name" value="WD40"/>
</dbReference>
<dbReference type="InterPro" id="IPR011042">
    <property type="entry name" value="6-blade_b-propeller_TolB-like"/>
</dbReference>
<dbReference type="EMBL" id="CP000527">
    <property type="protein sequence ID" value="ABM27301.1"/>
    <property type="molecule type" value="Genomic_DNA"/>
</dbReference>
<evidence type="ECO:0000256" key="4">
    <source>
        <dbReference type="ARBA" id="ARBA00022764"/>
    </source>
</evidence>
<dbReference type="PANTHER" id="PTHR36842:SF1">
    <property type="entry name" value="PROTEIN TOLB"/>
    <property type="match status" value="1"/>
</dbReference>
<evidence type="ECO:0000256" key="3">
    <source>
        <dbReference type="ARBA" id="ARBA00022729"/>
    </source>
</evidence>
<dbReference type="Gene3D" id="3.40.50.10070">
    <property type="entry name" value="TolB, N-terminal domain"/>
    <property type="match status" value="1"/>
</dbReference>
<accession>A0A0H3A768</accession>
<dbReference type="NCBIfam" id="TIGR02800">
    <property type="entry name" value="propeller_TolB"/>
    <property type="match status" value="1"/>
</dbReference>
<sequence precursor="true">MPTSGTLMVTAGKTLGKRMSTMRHRSCFSLFAGLALVFCLAVGTAAAGPVQVDIYGPGQGSLNLAMAAPLGPTPGTPVSGMGVKLNGFINENLSFLPFLRLVDQRAILGGTVMQGYKSPDIDLKRFQLAGADLVVTAGWPQGDASGSFVELRVYEALSGKLVFGKAYSHVEDGLLPNVADRFCSDLMKALTGRGEFFKSTLAFVKHDGKNKRDVWLVKPVGRDLRKITNLPGEALSPSWSPDGRFVVFSHFDDRSHALGVWDRLTRQVQRIRFPGNTVIGPCFLPDNKVAVSLSSGRNPDIFLLNHLFKKERELEANPSINVSPSFDATGTKMAFTSSRMGGPQVFMKDMTTGQVTRISKTGSYNTEPSISPDGTLVAFTKMTDTGHRIFVYDMVTQSERQVSFGPGRDEQPSFAPDSYFLAFTSNRNGAQQIFLVTRHGGDPKRVPTGPGDASFARWGMIPE</sequence>
<dbReference type="SUPFAM" id="SSF82171">
    <property type="entry name" value="DPP6 N-terminal domain-like"/>
    <property type="match status" value="1"/>
</dbReference>
<dbReference type="Gene3D" id="2.120.10.30">
    <property type="entry name" value="TolB, C-terminal domain"/>
    <property type="match status" value="2"/>
</dbReference>
<dbReference type="Pfam" id="PF07676">
    <property type="entry name" value="PD40"/>
    <property type="match status" value="4"/>
</dbReference>
<organism evidence="5 6">
    <name type="scientific">Nitratidesulfovibrio vulgaris (strain DP4)</name>
    <name type="common">Desulfovibrio vulgaris</name>
    <dbReference type="NCBI Taxonomy" id="391774"/>
    <lineage>
        <taxon>Bacteria</taxon>
        <taxon>Pseudomonadati</taxon>
        <taxon>Thermodesulfobacteriota</taxon>
        <taxon>Desulfovibrionia</taxon>
        <taxon>Desulfovibrionales</taxon>
        <taxon>Desulfovibrionaceae</taxon>
        <taxon>Nitratidesulfovibrio</taxon>
    </lineage>
</organism>
<comment type="similarity">
    <text evidence="2">Belongs to the TolB family.</text>
</comment>
<proteinExistence type="inferred from homology"/>
<evidence type="ECO:0000313" key="5">
    <source>
        <dbReference type="EMBL" id="ABM27301.1"/>
    </source>
</evidence>
<evidence type="ECO:0000256" key="2">
    <source>
        <dbReference type="ARBA" id="ARBA00009820"/>
    </source>
</evidence>
<name>A0A0H3A768_NITV4</name>